<reference evidence="2" key="1">
    <citation type="submission" date="2016-03" db="EMBL/GenBank/DDBJ databases">
        <title>Updated assembly of Pseudogymnoascus destructans, the fungus causing white-nose syndrome of bats.</title>
        <authorList>
            <person name="Palmer J.M."/>
            <person name="Drees K.P."/>
            <person name="Foster J.T."/>
            <person name="Lindner D.L."/>
        </authorList>
    </citation>
    <scope>NUCLEOTIDE SEQUENCE [LARGE SCALE GENOMIC DNA]</scope>
    <source>
        <strain evidence="2">20631-21</strain>
    </source>
</reference>
<feature type="domain" description="DDE-1" evidence="1">
    <location>
        <begin position="1"/>
        <end position="69"/>
    </location>
</feature>
<dbReference type="Proteomes" id="UP000077154">
    <property type="component" value="Unassembled WGS sequence"/>
</dbReference>
<dbReference type="GO" id="GO:0003677">
    <property type="term" value="F:DNA binding"/>
    <property type="evidence" value="ECO:0007669"/>
    <property type="project" value="TreeGrafter"/>
</dbReference>
<protein>
    <recommendedName>
        <fullName evidence="1">DDE-1 domain-containing protein</fullName>
    </recommendedName>
</protein>
<organism evidence="2">
    <name type="scientific">Pseudogymnoascus destructans</name>
    <dbReference type="NCBI Taxonomy" id="655981"/>
    <lineage>
        <taxon>Eukaryota</taxon>
        <taxon>Fungi</taxon>
        <taxon>Dikarya</taxon>
        <taxon>Ascomycota</taxon>
        <taxon>Pezizomycotina</taxon>
        <taxon>Leotiomycetes</taxon>
        <taxon>Thelebolales</taxon>
        <taxon>Thelebolaceae</taxon>
        <taxon>Pseudogymnoascus</taxon>
    </lineage>
</organism>
<name>A0A2P6FGU0_9PEZI</name>
<dbReference type="PANTHER" id="PTHR19303:SF74">
    <property type="entry name" value="POGO TRANSPOSABLE ELEMENT WITH KRAB DOMAIN"/>
    <property type="match status" value="1"/>
</dbReference>
<dbReference type="GO" id="GO:0005634">
    <property type="term" value="C:nucleus"/>
    <property type="evidence" value="ECO:0007669"/>
    <property type="project" value="TreeGrafter"/>
</dbReference>
<dbReference type="AlphaFoldDB" id="A0A2P6FGU0"/>
<sequence length="168" mass="18815">MLIMDGHSSHITGDMIALCIENDIDLLILPPHCSHLLQPLDVGVYGPLKRFHAQEVDRYTRAGIKRIQRSHWVEIFRCIREKGLIPQNIRSGWRAAGLIPFLPERVLANLPLPPTEPPRTPQNSTNITTLDLSIFRSSPPDGTELRHANLVFNSSMATCDSPASPPRE</sequence>
<dbReference type="Pfam" id="PF03184">
    <property type="entry name" value="DDE_1"/>
    <property type="match status" value="1"/>
</dbReference>
<dbReference type="InterPro" id="IPR050863">
    <property type="entry name" value="CenT-Element_Derived"/>
</dbReference>
<gene>
    <name evidence="2" type="ORF">VC83_09581</name>
</gene>
<accession>A0A2P6FGU0</accession>
<evidence type="ECO:0000259" key="1">
    <source>
        <dbReference type="Pfam" id="PF03184"/>
    </source>
</evidence>
<dbReference type="InterPro" id="IPR004875">
    <property type="entry name" value="DDE_SF_endonuclease_dom"/>
</dbReference>
<dbReference type="OrthoDB" id="5425890at2759"/>
<dbReference type="GeneID" id="36292611"/>
<dbReference type="RefSeq" id="XP_024328762.1">
    <property type="nucleotide sequence ID" value="XM_024472994.1"/>
</dbReference>
<proteinExistence type="predicted"/>
<dbReference type="EMBL" id="KV441386">
    <property type="protein sequence ID" value="PQM43454.1"/>
    <property type="molecule type" value="Genomic_DNA"/>
</dbReference>
<evidence type="ECO:0000313" key="2">
    <source>
        <dbReference type="EMBL" id="PQM43454.1"/>
    </source>
</evidence>
<dbReference type="PANTHER" id="PTHR19303">
    <property type="entry name" value="TRANSPOSON"/>
    <property type="match status" value="1"/>
</dbReference>